<dbReference type="Gene3D" id="1.10.510.10">
    <property type="entry name" value="Transferase(Phosphotransferase) domain 1"/>
    <property type="match status" value="1"/>
</dbReference>
<dbReference type="SUPFAM" id="SSF56112">
    <property type="entry name" value="Protein kinase-like (PK-like)"/>
    <property type="match status" value="1"/>
</dbReference>
<dbReference type="GO" id="GO:0004672">
    <property type="term" value="F:protein kinase activity"/>
    <property type="evidence" value="ECO:0007669"/>
    <property type="project" value="InterPro"/>
</dbReference>
<evidence type="ECO:0000256" key="3">
    <source>
        <dbReference type="ARBA" id="ARBA00022777"/>
    </source>
</evidence>
<accession>A0A9W8YD57</accession>
<dbReference type="PROSITE" id="PS50011">
    <property type="entry name" value="PROTEIN_KINASE_DOM"/>
    <property type="match status" value="1"/>
</dbReference>
<dbReference type="GO" id="GO:0005524">
    <property type="term" value="F:ATP binding"/>
    <property type="evidence" value="ECO:0007669"/>
    <property type="project" value="UniProtKB-KW"/>
</dbReference>
<dbReference type="EMBL" id="JAPEUY010000004">
    <property type="protein sequence ID" value="KAJ4374204.1"/>
    <property type="molecule type" value="Genomic_DNA"/>
</dbReference>
<proteinExistence type="inferred from homology"/>
<dbReference type="InterPro" id="IPR000719">
    <property type="entry name" value="Prot_kinase_dom"/>
</dbReference>
<dbReference type="PROSITE" id="PS00108">
    <property type="entry name" value="PROTEIN_KINASE_ST"/>
    <property type="match status" value="1"/>
</dbReference>
<evidence type="ECO:0000313" key="9">
    <source>
        <dbReference type="Proteomes" id="UP001140560"/>
    </source>
</evidence>
<evidence type="ECO:0000313" key="8">
    <source>
        <dbReference type="EMBL" id="KAJ4374204.1"/>
    </source>
</evidence>
<feature type="compositionally biased region" description="Basic and acidic residues" evidence="6">
    <location>
        <begin position="586"/>
        <end position="596"/>
    </location>
</feature>
<keyword evidence="3" id="KW-0418">Kinase</keyword>
<evidence type="ECO:0000259" key="7">
    <source>
        <dbReference type="PROSITE" id="PS50011"/>
    </source>
</evidence>
<dbReference type="OrthoDB" id="4062651at2759"/>
<comment type="similarity">
    <text evidence="5">Belongs to the protein kinase superfamily. Ser/Thr protein kinase family. GCN2 subfamily.</text>
</comment>
<dbReference type="GO" id="GO:0005737">
    <property type="term" value="C:cytoplasm"/>
    <property type="evidence" value="ECO:0007669"/>
    <property type="project" value="TreeGrafter"/>
</dbReference>
<dbReference type="InterPro" id="IPR008271">
    <property type="entry name" value="Ser/Thr_kinase_AS"/>
</dbReference>
<keyword evidence="2" id="KW-0547">Nucleotide-binding</keyword>
<keyword evidence="9" id="KW-1185">Reference proteome</keyword>
<organism evidence="8 9">
    <name type="scientific">Neocucurbitaria cava</name>
    <dbReference type="NCBI Taxonomy" id="798079"/>
    <lineage>
        <taxon>Eukaryota</taxon>
        <taxon>Fungi</taxon>
        <taxon>Dikarya</taxon>
        <taxon>Ascomycota</taxon>
        <taxon>Pezizomycotina</taxon>
        <taxon>Dothideomycetes</taxon>
        <taxon>Pleosporomycetidae</taxon>
        <taxon>Pleosporales</taxon>
        <taxon>Pleosporineae</taxon>
        <taxon>Cucurbitariaceae</taxon>
        <taxon>Neocucurbitaria</taxon>
    </lineage>
</organism>
<name>A0A9W8YD57_9PLEO</name>
<sequence>MERTDSSTGIAESQTKDIASDEMLQEGWEKWLQDSAPEKQYLDEIEQAFLSDDESSIDETTPSKSTQIVINDWSQTGRGTHVDFKNAETVPLEQAHKKVYFRRRISDEDKKEVEILKRLSHVHMVQLIGTYTQQKILGILMYPIAVCDLHTFFDDVESWTATGSENTTIANRLSSLESSHTERLNALGYDFLTQTPRSSASLVYSMVGCLISAVAYLHDQKIRHKDLKPSNILLSRDRLWLSDFGSATDFTLLSQSATDHERGTPRYFSPEMAEWKPNGRASDMFSLGCVLLEIMVLHQTGNLEHIRKHRSLNSPFHDNLDRVDTWLQWPQMELSPKDYLLRWEIRSMLSKDPARRPTARQLLTSIACGDISRGDVSQPSLFSDCCRGAYVSQQQHARQTADLRKKGRSLLDSLRTMLTKETQWREDHMKLHRLLGEKKKQIKVDAARYEFLVMNITKLKKELIAKTDLMQTVMKIEHLLGTQLRRTKYQLEYTEDQLRCTKSELEDQALKLLARQELDRNRIASLQAQLQHFQTLSQAPKVEDVCDRFAKKGTGQRLFNSSSDKNDGWENLPTVGPRRASAPPRDLGDSKDYHTI</sequence>
<evidence type="ECO:0000256" key="6">
    <source>
        <dbReference type="SAM" id="MobiDB-lite"/>
    </source>
</evidence>
<dbReference type="AlphaFoldDB" id="A0A9W8YD57"/>
<feature type="region of interest" description="Disordered" evidence="6">
    <location>
        <begin position="1"/>
        <end position="20"/>
    </location>
</feature>
<dbReference type="InterPro" id="IPR011009">
    <property type="entry name" value="Kinase-like_dom_sf"/>
</dbReference>
<evidence type="ECO:0000256" key="4">
    <source>
        <dbReference type="ARBA" id="ARBA00022840"/>
    </source>
</evidence>
<evidence type="ECO:0000256" key="1">
    <source>
        <dbReference type="ARBA" id="ARBA00022679"/>
    </source>
</evidence>
<evidence type="ECO:0000256" key="5">
    <source>
        <dbReference type="ARBA" id="ARBA00037982"/>
    </source>
</evidence>
<dbReference type="PANTHER" id="PTHR11042">
    <property type="entry name" value="EUKARYOTIC TRANSLATION INITIATION FACTOR 2-ALPHA KINASE EIF2-ALPHA KINASE -RELATED"/>
    <property type="match status" value="1"/>
</dbReference>
<reference evidence="8" key="1">
    <citation type="submission" date="2022-10" db="EMBL/GenBank/DDBJ databases">
        <title>Tapping the CABI collections for fungal endophytes: first genome assemblies for Collariella, Neodidymelliopsis, Ascochyta clinopodiicola, Didymella pomorum, Didymosphaeria variabile, Neocosmospora piperis and Neocucurbitaria cava.</title>
        <authorList>
            <person name="Hill R."/>
        </authorList>
    </citation>
    <scope>NUCLEOTIDE SEQUENCE</scope>
    <source>
        <strain evidence="8">IMI 356814</strain>
    </source>
</reference>
<evidence type="ECO:0000256" key="2">
    <source>
        <dbReference type="ARBA" id="ARBA00022741"/>
    </source>
</evidence>
<feature type="region of interest" description="Disordered" evidence="6">
    <location>
        <begin position="556"/>
        <end position="596"/>
    </location>
</feature>
<dbReference type="CDD" id="cd00180">
    <property type="entry name" value="PKc"/>
    <property type="match status" value="1"/>
</dbReference>
<keyword evidence="4" id="KW-0067">ATP-binding</keyword>
<dbReference type="GO" id="GO:0005634">
    <property type="term" value="C:nucleus"/>
    <property type="evidence" value="ECO:0007669"/>
    <property type="project" value="TreeGrafter"/>
</dbReference>
<gene>
    <name evidence="8" type="ORF">N0V83_002945</name>
</gene>
<dbReference type="InterPro" id="IPR050339">
    <property type="entry name" value="CC_SR_Kinase"/>
</dbReference>
<comment type="caution">
    <text evidence="8">The sequence shown here is derived from an EMBL/GenBank/DDBJ whole genome shotgun (WGS) entry which is preliminary data.</text>
</comment>
<keyword evidence="1" id="KW-0808">Transferase</keyword>
<dbReference type="Proteomes" id="UP001140560">
    <property type="component" value="Unassembled WGS sequence"/>
</dbReference>
<dbReference type="Pfam" id="PF00069">
    <property type="entry name" value="Pkinase"/>
    <property type="match status" value="1"/>
</dbReference>
<feature type="compositionally biased region" description="Polar residues" evidence="6">
    <location>
        <begin position="1"/>
        <end position="13"/>
    </location>
</feature>
<dbReference type="SMART" id="SM00220">
    <property type="entry name" value="S_TKc"/>
    <property type="match status" value="1"/>
</dbReference>
<feature type="domain" description="Protein kinase" evidence="7">
    <location>
        <begin position="70"/>
        <end position="381"/>
    </location>
</feature>
<protein>
    <recommendedName>
        <fullName evidence="7">Protein kinase domain-containing protein</fullName>
    </recommendedName>
</protein>